<dbReference type="EMBL" id="JBHMFI010000001">
    <property type="protein sequence ID" value="MFB9074030.1"/>
    <property type="molecule type" value="Genomic_DNA"/>
</dbReference>
<name>A0ABV5G511_9MICC</name>
<keyword evidence="2" id="KW-1185">Reference proteome</keyword>
<gene>
    <name evidence="1" type="ORF">ACFFX0_23680</name>
</gene>
<organism evidence="1 2">
    <name type="scientific">Citricoccus parietis</name>
    <dbReference type="NCBI Taxonomy" id="592307"/>
    <lineage>
        <taxon>Bacteria</taxon>
        <taxon>Bacillati</taxon>
        <taxon>Actinomycetota</taxon>
        <taxon>Actinomycetes</taxon>
        <taxon>Micrococcales</taxon>
        <taxon>Micrococcaceae</taxon>
        <taxon>Citricoccus</taxon>
    </lineage>
</organism>
<evidence type="ECO:0000313" key="2">
    <source>
        <dbReference type="Proteomes" id="UP001589575"/>
    </source>
</evidence>
<protein>
    <submittedName>
        <fullName evidence="1">Uncharacterized protein</fullName>
    </submittedName>
</protein>
<proteinExistence type="predicted"/>
<evidence type="ECO:0000313" key="1">
    <source>
        <dbReference type="EMBL" id="MFB9074030.1"/>
    </source>
</evidence>
<accession>A0ABV5G511</accession>
<sequence length="70" mass="8011">MKASGSAPTGSVVREVNRPGREVWKFWGMVASSLPSGPDARRGRPQRQLPPMLLRWRFSRGLRCPRSHRR</sequence>
<comment type="caution">
    <text evidence="1">The sequence shown here is derived from an EMBL/GenBank/DDBJ whole genome shotgun (WGS) entry which is preliminary data.</text>
</comment>
<dbReference type="Proteomes" id="UP001589575">
    <property type="component" value="Unassembled WGS sequence"/>
</dbReference>
<reference evidence="1 2" key="1">
    <citation type="submission" date="2024-09" db="EMBL/GenBank/DDBJ databases">
        <authorList>
            <person name="Sun Q."/>
            <person name="Mori K."/>
        </authorList>
    </citation>
    <scope>NUCLEOTIDE SEQUENCE [LARGE SCALE GENOMIC DNA]</scope>
    <source>
        <strain evidence="1 2">CCM 7609</strain>
    </source>
</reference>